<keyword evidence="2" id="KW-0808">Transferase</keyword>
<dbReference type="AlphaFoldDB" id="A0A2W1LN62"/>
<feature type="domain" description="N-acetyltransferase" evidence="1">
    <location>
        <begin position="1"/>
        <end position="136"/>
    </location>
</feature>
<accession>A0A2W1LN62</accession>
<dbReference type="InterPro" id="IPR052829">
    <property type="entry name" value="N-acetyltransferase_domain"/>
</dbReference>
<dbReference type="CDD" id="cd04301">
    <property type="entry name" value="NAT_SF"/>
    <property type="match status" value="1"/>
</dbReference>
<evidence type="ECO:0000259" key="1">
    <source>
        <dbReference type="PROSITE" id="PS51186"/>
    </source>
</evidence>
<reference evidence="2 3" key="1">
    <citation type="submission" date="2018-06" db="EMBL/GenBank/DDBJ databases">
        <title>Paenibacillus imtechensis sp. nov.</title>
        <authorList>
            <person name="Pinnaka A.K."/>
            <person name="Singh H."/>
            <person name="Kaur M."/>
        </authorList>
    </citation>
    <scope>NUCLEOTIDE SEQUENCE [LARGE SCALE GENOMIC DNA]</scope>
    <source>
        <strain evidence="2 3">SMB1</strain>
    </source>
</reference>
<comment type="caution">
    <text evidence="2">The sequence shown here is derived from an EMBL/GenBank/DDBJ whole genome shotgun (WGS) entry which is preliminary data.</text>
</comment>
<sequence>MRIVFATDEHVDWISSRDHHLEKSLILPKIKVKEIYLLEDESEALIGWMRYGYFWDNTPFMNMLWIDEPFRNRGFGQQVVEFWENEMKRHGFKRVMTSTQADEGSQHFYRKLGYKDAGCLLLDAQPLEIISTKKLC</sequence>
<proteinExistence type="predicted"/>
<name>A0A2W1LN62_9BACL</name>
<organism evidence="2 3">
    <name type="scientific">Paenibacillus sambharensis</name>
    <dbReference type="NCBI Taxonomy" id="1803190"/>
    <lineage>
        <taxon>Bacteria</taxon>
        <taxon>Bacillati</taxon>
        <taxon>Bacillota</taxon>
        <taxon>Bacilli</taxon>
        <taxon>Bacillales</taxon>
        <taxon>Paenibacillaceae</taxon>
        <taxon>Paenibacillus</taxon>
    </lineage>
</organism>
<evidence type="ECO:0000313" key="3">
    <source>
        <dbReference type="Proteomes" id="UP000249522"/>
    </source>
</evidence>
<dbReference type="InterPro" id="IPR016181">
    <property type="entry name" value="Acyl_CoA_acyltransferase"/>
</dbReference>
<dbReference type="GO" id="GO:0016747">
    <property type="term" value="F:acyltransferase activity, transferring groups other than amino-acyl groups"/>
    <property type="evidence" value="ECO:0007669"/>
    <property type="project" value="InterPro"/>
</dbReference>
<dbReference type="PANTHER" id="PTHR43259">
    <property type="entry name" value="SPT10P"/>
    <property type="match status" value="1"/>
</dbReference>
<dbReference type="Proteomes" id="UP000249522">
    <property type="component" value="Unassembled WGS sequence"/>
</dbReference>
<dbReference type="PANTHER" id="PTHR43259:SF1">
    <property type="entry name" value="N-ACETYLTRANSFERASE DOMAIN-CONTAINING PROTEIN"/>
    <property type="match status" value="1"/>
</dbReference>
<dbReference type="OrthoDB" id="2611698at2"/>
<dbReference type="PROSITE" id="PS51186">
    <property type="entry name" value="GNAT"/>
    <property type="match status" value="1"/>
</dbReference>
<dbReference type="EMBL" id="QKRB01000043">
    <property type="protein sequence ID" value="PZD95894.1"/>
    <property type="molecule type" value="Genomic_DNA"/>
</dbReference>
<dbReference type="Pfam" id="PF00583">
    <property type="entry name" value="Acetyltransf_1"/>
    <property type="match status" value="1"/>
</dbReference>
<protein>
    <submittedName>
        <fullName evidence="2">GNAT family N-acetyltransferase</fullName>
    </submittedName>
</protein>
<evidence type="ECO:0000313" key="2">
    <source>
        <dbReference type="EMBL" id="PZD95894.1"/>
    </source>
</evidence>
<dbReference type="InterPro" id="IPR000182">
    <property type="entry name" value="GNAT_dom"/>
</dbReference>
<dbReference type="Gene3D" id="3.40.630.30">
    <property type="match status" value="1"/>
</dbReference>
<keyword evidence="3" id="KW-1185">Reference proteome</keyword>
<dbReference type="RefSeq" id="WP_111146639.1">
    <property type="nucleotide sequence ID" value="NZ_QKRB01000043.1"/>
</dbReference>
<gene>
    <name evidence="2" type="ORF">DNH61_10645</name>
</gene>
<dbReference type="SUPFAM" id="SSF55729">
    <property type="entry name" value="Acyl-CoA N-acyltransferases (Nat)"/>
    <property type="match status" value="1"/>
</dbReference>